<feature type="compositionally biased region" description="Low complexity" evidence="25">
    <location>
        <begin position="500"/>
        <end position="509"/>
    </location>
</feature>
<keyword evidence="20" id="KW-0472">Membrane</keyword>
<dbReference type="InterPro" id="IPR013083">
    <property type="entry name" value="Znf_RING/FYVE/PHD"/>
</dbReference>
<dbReference type="GO" id="GO:0046875">
    <property type="term" value="F:ephrin receptor binding"/>
    <property type="evidence" value="ECO:0007669"/>
    <property type="project" value="UniProtKB-ARBA"/>
</dbReference>
<evidence type="ECO:0000313" key="30">
    <source>
        <dbReference type="RefSeq" id="XP_013860738.1"/>
    </source>
</evidence>
<feature type="region of interest" description="Disordered" evidence="25">
    <location>
        <begin position="854"/>
        <end position="896"/>
    </location>
</feature>
<dbReference type="InterPro" id="IPR001841">
    <property type="entry name" value="Znf_RING"/>
</dbReference>
<keyword evidence="18" id="KW-0832">Ubl conjugation</keyword>
<dbReference type="Pfam" id="PF02761">
    <property type="entry name" value="Cbl_N2"/>
    <property type="match status" value="1"/>
</dbReference>
<evidence type="ECO:0000256" key="3">
    <source>
        <dbReference type="ARBA" id="ARBA00004236"/>
    </source>
</evidence>
<comment type="pathway">
    <text evidence="6 24">Protein modification; protein ubiquitination.</text>
</comment>
<comment type="function">
    <text evidence="24">E3 ubiquitin-protein ligase which accepts ubiquitin from specific E2 ubiquitin-conjugating enzymes, and transfers it to substrates, generally promoting their degradation by the proteasome.</text>
</comment>
<dbReference type="GO" id="GO:0006511">
    <property type="term" value="P:ubiquitin-dependent protein catabolic process"/>
    <property type="evidence" value="ECO:0007669"/>
    <property type="project" value="UniProtKB-ARBA"/>
</dbReference>
<keyword evidence="13" id="KW-0677">Repeat</keyword>
<organism evidence="29 30">
    <name type="scientific">Austrofundulus limnaeus</name>
    <name type="common">Annual killifish</name>
    <dbReference type="NCBI Taxonomy" id="52670"/>
    <lineage>
        <taxon>Eukaryota</taxon>
        <taxon>Metazoa</taxon>
        <taxon>Chordata</taxon>
        <taxon>Craniata</taxon>
        <taxon>Vertebrata</taxon>
        <taxon>Euteleostomi</taxon>
        <taxon>Actinopterygii</taxon>
        <taxon>Neopterygii</taxon>
        <taxon>Teleostei</taxon>
        <taxon>Neoteleostei</taxon>
        <taxon>Acanthomorphata</taxon>
        <taxon>Ovalentaria</taxon>
        <taxon>Atherinomorphae</taxon>
        <taxon>Cyprinodontiformes</taxon>
        <taxon>Rivulidae</taxon>
        <taxon>Austrofundulus</taxon>
    </lineage>
</organism>
<dbReference type="InterPro" id="IPR036537">
    <property type="entry name" value="Adaptor_Cbl_N_dom_sf"/>
</dbReference>
<comment type="domain">
    <text evidence="24">The N-terminus is composed of the phosphotyrosine binding (PTB) domain, a short linker region and the RING-type zinc finger. The PTB domain, which is also called TKB (tyrosine kinase binding) domain, is composed of three different subdomains: a four-helix bundle (4H), a calcium-binding EF hand and a divergent SH2 domain.</text>
</comment>
<evidence type="ECO:0000256" key="20">
    <source>
        <dbReference type="ARBA" id="ARBA00023136"/>
    </source>
</evidence>
<evidence type="ECO:0000259" key="28">
    <source>
        <dbReference type="PROSITE" id="PS51506"/>
    </source>
</evidence>
<keyword evidence="16 24" id="KW-0862">Zinc</keyword>
<dbReference type="Gene3D" id="1.10.8.10">
    <property type="entry name" value="DNA helicase RuvA subunit, C-terminal domain"/>
    <property type="match status" value="1"/>
</dbReference>
<keyword evidence="21" id="KW-0966">Cell projection</keyword>
<evidence type="ECO:0000256" key="4">
    <source>
        <dbReference type="ARBA" id="ARBA00004496"/>
    </source>
</evidence>
<dbReference type="FunFam" id="1.10.8.10:FF:000030">
    <property type="entry name" value="E3 ubiquitin-protein ligase CBL"/>
    <property type="match status" value="1"/>
</dbReference>
<dbReference type="GO" id="GO:0005886">
    <property type="term" value="C:plasma membrane"/>
    <property type="evidence" value="ECO:0007669"/>
    <property type="project" value="UniProtKB-SubCell"/>
</dbReference>
<dbReference type="InParanoid" id="A0A2I4AZ36"/>
<feature type="region of interest" description="Disordered" evidence="25">
    <location>
        <begin position="415"/>
        <end position="642"/>
    </location>
</feature>
<comment type="catalytic activity">
    <reaction evidence="1 24">
        <text>S-ubiquitinyl-[E2 ubiquitin-conjugating enzyme]-L-cysteine + [acceptor protein]-L-lysine = [E2 ubiquitin-conjugating enzyme]-L-cysteine + N(6)-ubiquitinyl-[acceptor protein]-L-lysine.</text>
        <dbReference type="EC" id="2.3.2.27"/>
    </reaction>
</comment>
<dbReference type="SUPFAM" id="SSF46934">
    <property type="entry name" value="UBA-like"/>
    <property type="match status" value="1"/>
</dbReference>
<dbReference type="GO" id="GO:0005509">
    <property type="term" value="F:calcium ion binding"/>
    <property type="evidence" value="ECO:0007669"/>
    <property type="project" value="UniProtKB-UniRule"/>
</dbReference>
<dbReference type="InterPro" id="IPR014742">
    <property type="entry name" value="Adaptor_Cbl_SH2-like"/>
</dbReference>
<keyword evidence="8" id="KW-1003">Cell membrane</keyword>
<evidence type="ECO:0000256" key="17">
    <source>
        <dbReference type="ARBA" id="ARBA00022837"/>
    </source>
</evidence>
<dbReference type="InterPro" id="IPR017907">
    <property type="entry name" value="Znf_RING_CS"/>
</dbReference>
<evidence type="ECO:0000256" key="19">
    <source>
        <dbReference type="ARBA" id="ARBA00023034"/>
    </source>
</evidence>
<evidence type="ECO:0000256" key="7">
    <source>
        <dbReference type="ARBA" id="ARBA00012483"/>
    </source>
</evidence>
<dbReference type="Proteomes" id="UP000192220">
    <property type="component" value="Unplaced"/>
</dbReference>
<feature type="region of interest" description="Disordered" evidence="25">
    <location>
        <begin position="654"/>
        <end position="740"/>
    </location>
</feature>
<evidence type="ECO:0000256" key="8">
    <source>
        <dbReference type="ARBA" id="ARBA00022475"/>
    </source>
</evidence>
<dbReference type="InterPro" id="IPR036860">
    <property type="entry name" value="SH2_dom_sf"/>
</dbReference>
<gene>
    <name evidence="30" type="primary">cbl</name>
</gene>
<dbReference type="FunFam" id="1.10.238.10:FF:000022">
    <property type="entry name" value="E3 ubiquitin-protein ligase CBL"/>
    <property type="match status" value="1"/>
</dbReference>
<evidence type="ECO:0000313" key="29">
    <source>
        <dbReference type="Proteomes" id="UP000192220"/>
    </source>
</evidence>
<evidence type="ECO:0000256" key="21">
    <source>
        <dbReference type="ARBA" id="ARBA00023273"/>
    </source>
</evidence>
<dbReference type="PROSITE" id="PS50089">
    <property type="entry name" value="ZF_RING_2"/>
    <property type="match status" value="1"/>
</dbReference>
<dbReference type="GO" id="GO:0061630">
    <property type="term" value="F:ubiquitin protein ligase activity"/>
    <property type="evidence" value="ECO:0007669"/>
    <property type="project" value="UniProtKB-EC"/>
</dbReference>
<evidence type="ECO:0000256" key="10">
    <source>
        <dbReference type="ARBA" id="ARBA00022553"/>
    </source>
</evidence>
<dbReference type="PANTHER" id="PTHR23007:SF5">
    <property type="entry name" value="E3 UBIQUITIN-PROTEIN LIGASE CBL"/>
    <property type="match status" value="1"/>
</dbReference>
<feature type="domain" description="UBA" evidence="26">
    <location>
        <begin position="893"/>
        <end position="936"/>
    </location>
</feature>
<evidence type="ECO:0000256" key="25">
    <source>
        <dbReference type="SAM" id="MobiDB-lite"/>
    </source>
</evidence>
<comment type="subcellular location">
    <subcellularLocation>
        <location evidence="3">Cell membrane</location>
    </subcellularLocation>
    <subcellularLocation>
        <location evidence="2">Cell projection</location>
        <location evidence="2">Cilium</location>
    </subcellularLocation>
    <subcellularLocation>
        <location evidence="4">Cytoplasm</location>
    </subcellularLocation>
    <subcellularLocation>
        <location evidence="5">Golgi apparatus</location>
    </subcellularLocation>
</comment>
<dbReference type="SMART" id="SM00165">
    <property type="entry name" value="UBA"/>
    <property type="match status" value="1"/>
</dbReference>
<dbReference type="GO" id="GO:0005829">
    <property type="term" value="C:cytosol"/>
    <property type="evidence" value="ECO:0007669"/>
    <property type="project" value="UniProtKB-ARBA"/>
</dbReference>
<dbReference type="FunFam" id="3.30.40.10:FF:000015">
    <property type="entry name" value="E3 ubiquitin-protein ligase CBL"/>
    <property type="match status" value="1"/>
</dbReference>
<evidence type="ECO:0000256" key="2">
    <source>
        <dbReference type="ARBA" id="ARBA00004138"/>
    </source>
</evidence>
<keyword evidence="17 24" id="KW-0106">Calcium</keyword>
<dbReference type="KEGG" id="alim:106515461"/>
<dbReference type="CDD" id="cd09920">
    <property type="entry name" value="SH2_Cbl-b_TKB"/>
    <property type="match status" value="1"/>
</dbReference>
<keyword evidence="11 24" id="KW-0808">Transferase</keyword>
<keyword evidence="15 24" id="KW-0833">Ubl conjugation pathway</keyword>
<dbReference type="GO" id="GO:0045121">
    <property type="term" value="C:membrane raft"/>
    <property type="evidence" value="ECO:0007669"/>
    <property type="project" value="TreeGrafter"/>
</dbReference>
<dbReference type="PANTHER" id="PTHR23007">
    <property type="entry name" value="CBL"/>
    <property type="match status" value="1"/>
</dbReference>
<dbReference type="GO" id="GO:0042059">
    <property type="term" value="P:negative regulation of epidermal growth factor receptor signaling pathway"/>
    <property type="evidence" value="ECO:0007669"/>
    <property type="project" value="UniProtKB-ARBA"/>
</dbReference>
<keyword evidence="12 24" id="KW-0479">Metal-binding</keyword>
<evidence type="ECO:0000256" key="12">
    <source>
        <dbReference type="ARBA" id="ARBA00022723"/>
    </source>
</evidence>
<dbReference type="InterPro" id="IPR024162">
    <property type="entry name" value="Adaptor_Cbl"/>
</dbReference>
<keyword evidence="10" id="KW-0597">Phosphoprotein</keyword>
<dbReference type="Gene3D" id="1.10.238.10">
    <property type="entry name" value="EF-hand"/>
    <property type="match status" value="1"/>
</dbReference>
<dbReference type="AlphaFoldDB" id="A0A2I4AZ36"/>
<feature type="region of interest" description="Disordered" evidence="25">
    <location>
        <begin position="761"/>
        <end position="829"/>
    </location>
</feature>
<dbReference type="Gene3D" id="1.20.930.20">
    <property type="entry name" value="Adaptor protein Cbl, N-terminal domain"/>
    <property type="match status" value="1"/>
</dbReference>
<dbReference type="GO" id="GO:0030971">
    <property type="term" value="F:receptor tyrosine kinase binding"/>
    <property type="evidence" value="ECO:0007669"/>
    <property type="project" value="TreeGrafter"/>
</dbReference>
<feature type="compositionally biased region" description="Pro residues" evidence="25">
    <location>
        <begin position="467"/>
        <end position="484"/>
    </location>
</feature>
<proteinExistence type="predicted"/>
<dbReference type="Gene3D" id="3.30.40.10">
    <property type="entry name" value="Zinc/RING finger domain, C3HC4 (zinc finger)"/>
    <property type="match status" value="1"/>
</dbReference>
<dbReference type="Gene3D" id="3.30.505.10">
    <property type="entry name" value="SH2 domain"/>
    <property type="match status" value="1"/>
</dbReference>
<feature type="compositionally biased region" description="Low complexity" evidence="25">
    <location>
        <begin position="819"/>
        <end position="829"/>
    </location>
</feature>
<feature type="compositionally biased region" description="Low complexity" evidence="25">
    <location>
        <begin position="587"/>
        <end position="603"/>
    </location>
</feature>
<dbReference type="STRING" id="52670.A0A2I4AZ36"/>
<feature type="compositionally biased region" description="Pro residues" evidence="25">
    <location>
        <begin position="518"/>
        <end position="533"/>
    </location>
</feature>
<dbReference type="InterPro" id="IPR014741">
    <property type="entry name" value="Adaptor_Cbl_EF_hand-like"/>
</dbReference>
<dbReference type="PROSITE" id="PS00518">
    <property type="entry name" value="ZF_RING_1"/>
    <property type="match status" value="1"/>
</dbReference>
<protein>
    <recommendedName>
        <fullName evidence="22 24">E3 ubiquitin-protein ligase CBL</fullName>
        <ecNumber evidence="7 24">2.3.2.27</ecNumber>
    </recommendedName>
</protein>
<dbReference type="FunFam" id="3.30.505.10:FF:000154">
    <property type="entry name" value="E3 ubiquitin-protein ligase CBL"/>
    <property type="match status" value="1"/>
</dbReference>
<dbReference type="GO" id="GO:0005794">
    <property type="term" value="C:Golgi apparatus"/>
    <property type="evidence" value="ECO:0007669"/>
    <property type="project" value="UniProtKB-SubCell"/>
</dbReference>
<dbReference type="InterPro" id="IPR024159">
    <property type="entry name" value="Cbl_PTB"/>
</dbReference>
<feature type="domain" description="Cbl-PTB" evidence="28">
    <location>
        <begin position="30"/>
        <end position="334"/>
    </location>
</feature>
<feature type="compositionally biased region" description="Acidic residues" evidence="25">
    <location>
        <begin position="690"/>
        <end position="699"/>
    </location>
</feature>
<keyword evidence="29" id="KW-1185">Reference proteome</keyword>
<evidence type="ECO:0000256" key="15">
    <source>
        <dbReference type="ARBA" id="ARBA00022786"/>
    </source>
</evidence>
<dbReference type="GO" id="GO:0005929">
    <property type="term" value="C:cilium"/>
    <property type="evidence" value="ECO:0007669"/>
    <property type="project" value="UniProtKB-SubCell"/>
</dbReference>
<sequence>MAGNLKKGGIIGMMKDAFQPHHHHLHSHHQPGVVDKKTVEKCWKLMDKVVRLCQNPKLALKNSPPYILDLLPDTYQHLRTILSRYEGKMETLGDNEYFRVFMENLMKKTKQTISLFKEGKERMYEENSQPRRNLTKLSLIFSHMLAELKAIFPNGLFQGDNFRITKADAAEFWRRAFGDKTIVPWKVFRQSLHEFHPISSGLEAMALKSTIDLTCNDYISVFEFDIFTRLFQPWSSLLRNWNSLAVTHPGYMAFLTYDEVKARLQKFIHKPGSYIFRLSCTRLGQWAIGYVTADGNILQTIPHNKPLFQALIDGFREGFYLFPDGRTQNPDLTGLCEPSPQDHIKVTQEQYELYCEMGSTFQLCKICAENDKDVKIEPCGHLMCTSCLTAWQESEGQGTGCPFCRCEIKGTEPIVVDPFDPKDNSGGSSRCIMGAEGAPSPSYDDDDDDRLEDPHLVMSNLAKVDRPPSPMSMPPQSSLPPVPPRLDLLPHRPSPNPTGASSPVVSSKAPSHHKDKPLPLPPGLRDLPPPPPPDRPHTVGAVPDARLQRRPLPSTPGEPPRDKLPPTPPNRPVSDWNSRPVPKAPTSSSSSSSSCSSSTQVSSLGGDIRAGVRELSNRHSLPLALPSAMDTRSDSQKNNSSLSLDHQLIFAAVPGPEYDNPKVKPSSSANAIYSLANRPSPVLRPVTGEEPCDSEEDSEYMIPSSRPVVAPPTGEPLPVPRPPQSQPLSALQAQAQPSALNSRLTLAAEDGPVSHEAMYNIQGRDSGYSELPPLVMANGPRDPVLENKEDEDDDDDGYDFPKPLHLPPARRTLSEIGGSLSSSSSSSSSFVSSTAAFNRLSLDVDAGAMASFLEPSEAAPERPPKPLPRRINSERRHSPVPPVPPSAASAGGDANPQISSEIEHLMNQGYSYQDIQKALMIAQNNIEMAKNILREFVSVPSAHILT</sequence>
<dbReference type="InterPro" id="IPR011992">
    <property type="entry name" value="EF-hand-dom_pair"/>
</dbReference>
<dbReference type="OrthoDB" id="7237699at2759"/>
<accession>A0A2I4AZ36</accession>
<keyword evidence="14 23" id="KW-0863">Zinc-finger</keyword>
<dbReference type="SUPFAM" id="SSF47473">
    <property type="entry name" value="EF-hand"/>
    <property type="match status" value="1"/>
</dbReference>
<evidence type="ECO:0000256" key="6">
    <source>
        <dbReference type="ARBA" id="ARBA00004906"/>
    </source>
</evidence>
<evidence type="ECO:0000256" key="9">
    <source>
        <dbReference type="ARBA" id="ARBA00022490"/>
    </source>
</evidence>
<dbReference type="GO" id="GO:0008270">
    <property type="term" value="F:zinc ion binding"/>
    <property type="evidence" value="ECO:0007669"/>
    <property type="project" value="UniProtKB-KW"/>
</dbReference>
<dbReference type="PROSITE" id="PS50030">
    <property type="entry name" value="UBA"/>
    <property type="match status" value="1"/>
</dbReference>
<dbReference type="UniPathway" id="UPA00143"/>
<dbReference type="FunFam" id="1.20.930.20:FF:000001">
    <property type="entry name" value="E3 ubiquitin-protein ligase CBL"/>
    <property type="match status" value="1"/>
</dbReference>
<evidence type="ECO:0000256" key="24">
    <source>
        <dbReference type="RuleBase" id="RU367001"/>
    </source>
</evidence>
<dbReference type="Pfam" id="PF13920">
    <property type="entry name" value="zf-C3HC4_3"/>
    <property type="match status" value="1"/>
</dbReference>
<name>A0A2I4AZ36_AUSLI</name>
<evidence type="ECO:0000256" key="5">
    <source>
        <dbReference type="ARBA" id="ARBA00004555"/>
    </source>
</evidence>
<dbReference type="Pfam" id="PF02762">
    <property type="entry name" value="Cbl_N3"/>
    <property type="match status" value="1"/>
</dbReference>
<keyword evidence="19" id="KW-0333">Golgi apparatus</keyword>
<evidence type="ECO:0000256" key="16">
    <source>
        <dbReference type="ARBA" id="ARBA00022833"/>
    </source>
</evidence>
<feature type="compositionally biased region" description="Low complexity" evidence="25">
    <location>
        <begin position="726"/>
        <end position="740"/>
    </location>
</feature>
<dbReference type="EC" id="2.3.2.27" evidence="7 24"/>
<dbReference type="SMART" id="SM00184">
    <property type="entry name" value="RING"/>
    <property type="match status" value="1"/>
</dbReference>
<dbReference type="SUPFAM" id="SSF57850">
    <property type="entry name" value="RING/U-box"/>
    <property type="match status" value="1"/>
</dbReference>
<dbReference type="CDD" id="cd14393">
    <property type="entry name" value="UBA_c-Cbl"/>
    <property type="match status" value="1"/>
</dbReference>
<evidence type="ECO:0000256" key="14">
    <source>
        <dbReference type="ARBA" id="ARBA00022771"/>
    </source>
</evidence>
<dbReference type="Pfam" id="PF00627">
    <property type="entry name" value="UBA"/>
    <property type="match status" value="1"/>
</dbReference>
<evidence type="ECO:0000256" key="18">
    <source>
        <dbReference type="ARBA" id="ARBA00022843"/>
    </source>
</evidence>
<dbReference type="InterPro" id="IPR015940">
    <property type="entry name" value="UBA"/>
</dbReference>
<keyword evidence="9" id="KW-0963">Cytoplasm</keyword>
<feature type="compositionally biased region" description="Acidic residues" evidence="25">
    <location>
        <begin position="788"/>
        <end position="798"/>
    </location>
</feature>
<dbReference type="SUPFAM" id="SSF55550">
    <property type="entry name" value="SH2 domain"/>
    <property type="match status" value="1"/>
</dbReference>
<dbReference type="CDD" id="cd16708">
    <property type="entry name" value="RING-HC_Cbl"/>
    <property type="match status" value="1"/>
</dbReference>
<dbReference type="GO" id="GO:1902531">
    <property type="term" value="P:regulation of intracellular signal transduction"/>
    <property type="evidence" value="ECO:0007669"/>
    <property type="project" value="UniProtKB-ARBA"/>
</dbReference>
<evidence type="ECO:0000256" key="22">
    <source>
        <dbReference type="ARBA" id="ARBA00067639"/>
    </source>
</evidence>
<dbReference type="PROSITE" id="PS51506">
    <property type="entry name" value="CBL_PTB"/>
    <property type="match status" value="1"/>
</dbReference>
<evidence type="ECO:0000256" key="11">
    <source>
        <dbReference type="ARBA" id="ARBA00022679"/>
    </source>
</evidence>
<dbReference type="SUPFAM" id="SSF47668">
    <property type="entry name" value="N-terminal domain of cbl (N-cbl)"/>
    <property type="match status" value="1"/>
</dbReference>
<dbReference type="RefSeq" id="XP_013860738.1">
    <property type="nucleotide sequence ID" value="XM_014005284.1"/>
</dbReference>
<feature type="compositionally biased region" description="Pro residues" evidence="25">
    <location>
        <begin position="709"/>
        <end position="725"/>
    </location>
</feature>
<evidence type="ECO:0000256" key="1">
    <source>
        <dbReference type="ARBA" id="ARBA00000900"/>
    </source>
</evidence>
<dbReference type="InterPro" id="IPR009060">
    <property type="entry name" value="UBA-like_sf"/>
</dbReference>
<dbReference type="GO" id="GO:0007166">
    <property type="term" value="P:cell surface receptor signaling pathway"/>
    <property type="evidence" value="ECO:0007669"/>
    <property type="project" value="InterPro"/>
</dbReference>
<dbReference type="InterPro" id="IPR003153">
    <property type="entry name" value="Adaptor_Cbl_N_hlx"/>
</dbReference>
<evidence type="ECO:0000259" key="26">
    <source>
        <dbReference type="PROSITE" id="PS50030"/>
    </source>
</evidence>
<dbReference type="Pfam" id="PF02262">
    <property type="entry name" value="Cbl_N"/>
    <property type="match status" value="1"/>
</dbReference>
<evidence type="ECO:0000259" key="27">
    <source>
        <dbReference type="PROSITE" id="PS50089"/>
    </source>
</evidence>
<evidence type="ECO:0000256" key="13">
    <source>
        <dbReference type="ARBA" id="ARBA00022737"/>
    </source>
</evidence>
<dbReference type="GO" id="GO:0016567">
    <property type="term" value="P:protein ubiquitination"/>
    <property type="evidence" value="ECO:0007669"/>
    <property type="project" value="UniProtKB-UniPathway"/>
</dbReference>
<evidence type="ECO:0000256" key="23">
    <source>
        <dbReference type="PROSITE-ProRule" id="PRU00175"/>
    </source>
</evidence>
<feature type="domain" description="RING-type" evidence="27">
    <location>
        <begin position="364"/>
        <end position="405"/>
    </location>
</feature>
<reference evidence="30" key="1">
    <citation type="submission" date="2025-08" db="UniProtKB">
        <authorList>
            <consortium name="RefSeq"/>
        </authorList>
    </citation>
    <scope>IDENTIFICATION</scope>
    <source>
        <strain evidence="30">Quisiro</strain>
        <tissue evidence="30">Liver</tissue>
    </source>
</reference>
<dbReference type="GO" id="GO:0001784">
    <property type="term" value="F:phosphotyrosine residue binding"/>
    <property type="evidence" value="ECO:0007669"/>
    <property type="project" value="UniProtKB-UniRule"/>
</dbReference>
<dbReference type="GO" id="GO:0017124">
    <property type="term" value="F:SH3 domain binding"/>
    <property type="evidence" value="ECO:0007669"/>
    <property type="project" value="TreeGrafter"/>
</dbReference>
<feature type="unsure residue" description="D or N" evidence="30">
    <location>
        <position position="796"/>
    </location>
</feature>